<feature type="compositionally biased region" description="Low complexity" evidence="1">
    <location>
        <begin position="130"/>
        <end position="143"/>
    </location>
</feature>
<dbReference type="Gene3D" id="4.10.240.10">
    <property type="entry name" value="Zn(2)-C6 fungal-type DNA-binding domain"/>
    <property type="match status" value="1"/>
</dbReference>
<feature type="region of interest" description="Disordered" evidence="1">
    <location>
        <begin position="86"/>
        <end position="143"/>
    </location>
</feature>
<dbReference type="SMART" id="SM00066">
    <property type="entry name" value="GAL4"/>
    <property type="match status" value="1"/>
</dbReference>
<sequence>MSSHYNDLSVDQHQYSSPAGQETGEEYYDTYSTIMLPTGNGPAMDFYMPENLYLWQDGDGVYHWADAPAARSDNFAGYSSPSYYSSSFSSGVNQPSDRIGSHQRINDIGPELSPPAPAQMHLHHAHTPHVSQQSRIVSSRSQAQDYRSSIARASDNFLAQASSLFSDGHSPSSSRRGNTLDYQSSVQYQSSPQRSTRPPSRKRSIEAVEGPNFQVKEEEDSAHSSSLSGANDTCCLPQPPMIVPSQGASFSLRISRTSETPLSLIKAESHSHEHDSLLLRHDERYTIPLPKHLAGSNKRVHHSSEELVRQESTIVSTTTTWPISDDSIMKGVKKGAEQKKQALACLFCRERKIACGRPAAHSQDQTCNQCARRRIKCEYPTESRRGQHKRRRKPLEGETTSQDTSRTNSTSSIASTSVMISSSTRVTSST</sequence>
<dbReference type="CDD" id="cd00067">
    <property type="entry name" value="GAL4"/>
    <property type="match status" value="1"/>
</dbReference>
<evidence type="ECO:0000313" key="3">
    <source>
        <dbReference type="EMBL" id="KIJ61988.1"/>
    </source>
</evidence>
<dbReference type="GO" id="GO:0000981">
    <property type="term" value="F:DNA-binding transcription factor activity, RNA polymerase II-specific"/>
    <property type="evidence" value="ECO:0007669"/>
    <property type="project" value="InterPro"/>
</dbReference>
<dbReference type="InterPro" id="IPR036864">
    <property type="entry name" value="Zn2-C6_fun-type_DNA-bd_sf"/>
</dbReference>
<dbReference type="GO" id="GO:0008270">
    <property type="term" value="F:zinc ion binding"/>
    <property type="evidence" value="ECO:0007669"/>
    <property type="project" value="InterPro"/>
</dbReference>
<feature type="region of interest" description="Disordered" evidence="1">
    <location>
        <begin position="381"/>
        <end position="430"/>
    </location>
</feature>
<dbReference type="EMBL" id="KN839858">
    <property type="protein sequence ID" value="KIJ61988.1"/>
    <property type="molecule type" value="Genomic_DNA"/>
</dbReference>
<feature type="compositionally biased region" description="Polar residues" evidence="1">
    <location>
        <begin position="165"/>
        <end position="182"/>
    </location>
</feature>
<evidence type="ECO:0000259" key="2">
    <source>
        <dbReference type="PROSITE" id="PS50048"/>
    </source>
</evidence>
<feature type="compositionally biased region" description="Polar residues" evidence="1">
    <location>
        <begin position="1"/>
        <end position="20"/>
    </location>
</feature>
<feature type="region of interest" description="Disordered" evidence="1">
    <location>
        <begin position="165"/>
        <end position="229"/>
    </location>
</feature>
<gene>
    <name evidence="3" type="ORF">HYDPIDRAFT_42253</name>
</gene>
<dbReference type="InterPro" id="IPR001138">
    <property type="entry name" value="Zn2Cys6_DnaBD"/>
</dbReference>
<dbReference type="AlphaFoldDB" id="A0A0C9W5J9"/>
<evidence type="ECO:0000313" key="4">
    <source>
        <dbReference type="Proteomes" id="UP000053820"/>
    </source>
</evidence>
<protein>
    <recommendedName>
        <fullName evidence="2">Zn(2)-C6 fungal-type domain-containing protein</fullName>
    </recommendedName>
</protein>
<name>A0A0C9W5J9_9AGAM</name>
<dbReference type="SUPFAM" id="SSF57701">
    <property type="entry name" value="Zn2/Cys6 DNA-binding domain"/>
    <property type="match status" value="1"/>
</dbReference>
<dbReference type="HOGENOM" id="CLU_637875_0_0_1"/>
<organism evidence="3 4">
    <name type="scientific">Hydnomerulius pinastri MD-312</name>
    <dbReference type="NCBI Taxonomy" id="994086"/>
    <lineage>
        <taxon>Eukaryota</taxon>
        <taxon>Fungi</taxon>
        <taxon>Dikarya</taxon>
        <taxon>Basidiomycota</taxon>
        <taxon>Agaricomycotina</taxon>
        <taxon>Agaricomycetes</taxon>
        <taxon>Agaricomycetidae</taxon>
        <taxon>Boletales</taxon>
        <taxon>Boletales incertae sedis</taxon>
        <taxon>Leucogyrophana</taxon>
    </lineage>
</organism>
<feature type="compositionally biased region" description="Low complexity" evidence="1">
    <location>
        <begin position="183"/>
        <end position="198"/>
    </location>
</feature>
<evidence type="ECO:0000256" key="1">
    <source>
        <dbReference type="SAM" id="MobiDB-lite"/>
    </source>
</evidence>
<dbReference type="OrthoDB" id="39175at2759"/>
<keyword evidence="4" id="KW-1185">Reference proteome</keyword>
<reference evidence="3 4" key="1">
    <citation type="submission" date="2014-04" db="EMBL/GenBank/DDBJ databases">
        <title>Evolutionary Origins and Diversification of the Mycorrhizal Mutualists.</title>
        <authorList>
            <consortium name="DOE Joint Genome Institute"/>
            <consortium name="Mycorrhizal Genomics Consortium"/>
            <person name="Kohler A."/>
            <person name="Kuo A."/>
            <person name="Nagy L.G."/>
            <person name="Floudas D."/>
            <person name="Copeland A."/>
            <person name="Barry K.W."/>
            <person name="Cichocki N."/>
            <person name="Veneault-Fourrey C."/>
            <person name="LaButti K."/>
            <person name="Lindquist E.A."/>
            <person name="Lipzen A."/>
            <person name="Lundell T."/>
            <person name="Morin E."/>
            <person name="Murat C."/>
            <person name="Riley R."/>
            <person name="Ohm R."/>
            <person name="Sun H."/>
            <person name="Tunlid A."/>
            <person name="Henrissat B."/>
            <person name="Grigoriev I.V."/>
            <person name="Hibbett D.S."/>
            <person name="Martin F."/>
        </authorList>
    </citation>
    <scope>NUCLEOTIDE SEQUENCE [LARGE SCALE GENOMIC DNA]</scope>
    <source>
        <strain evidence="3 4">MD-312</strain>
    </source>
</reference>
<dbReference type="PROSITE" id="PS00463">
    <property type="entry name" value="ZN2_CY6_FUNGAL_1"/>
    <property type="match status" value="1"/>
</dbReference>
<feature type="region of interest" description="Disordered" evidence="1">
    <location>
        <begin position="1"/>
        <end position="23"/>
    </location>
</feature>
<feature type="compositionally biased region" description="Low complexity" evidence="1">
    <location>
        <begin position="404"/>
        <end position="430"/>
    </location>
</feature>
<proteinExistence type="predicted"/>
<feature type="domain" description="Zn(2)-C6 fungal-type" evidence="2">
    <location>
        <begin position="344"/>
        <end position="379"/>
    </location>
</feature>
<accession>A0A0C9W5J9</accession>
<dbReference type="PROSITE" id="PS50048">
    <property type="entry name" value="ZN2_CY6_FUNGAL_2"/>
    <property type="match status" value="1"/>
</dbReference>
<dbReference type="Proteomes" id="UP000053820">
    <property type="component" value="Unassembled WGS sequence"/>
</dbReference>